<proteinExistence type="predicted"/>
<accession>A0A7W4TNZ0</accession>
<keyword evidence="1" id="KW-0812">Transmembrane</keyword>
<dbReference type="Proteomes" id="UP000533269">
    <property type="component" value="Unassembled WGS sequence"/>
</dbReference>
<reference evidence="2 3" key="2">
    <citation type="submission" date="2020-08" db="EMBL/GenBank/DDBJ databases">
        <authorList>
            <person name="Partida-Martinez L."/>
            <person name="Huntemann M."/>
            <person name="Clum A."/>
            <person name="Wang J."/>
            <person name="Palaniappan K."/>
            <person name="Ritter S."/>
            <person name="Chen I.-M."/>
            <person name="Stamatis D."/>
            <person name="Reddy T."/>
            <person name="O'Malley R."/>
            <person name="Daum C."/>
            <person name="Shapiro N."/>
            <person name="Ivanova N."/>
            <person name="Kyrpides N."/>
            <person name="Woyke T."/>
        </authorList>
    </citation>
    <scope>NUCLEOTIDE SEQUENCE [LARGE SCALE GENOMIC DNA]</scope>
    <source>
        <strain evidence="2 3">AS2.23</strain>
    </source>
</reference>
<evidence type="ECO:0000313" key="2">
    <source>
        <dbReference type="EMBL" id="MBB2902377.1"/>
    </source>
</evidence>
<reference evidence="2 3" key="1">
    <citation type="submission" date="2020-08" db="EMBL/GenBank/DDBJ databases">
        <title>The Agave Microbiome: Exploring the role of microbial communities in plant adaptations to desert environments.</title>
        <authorList>
            <person name="Partida-Martinez L.P."/>
        </authorList>
    </citation>
    <scope>NUCLEOTIDE SEQUENCE [LARGE SCALE GENOMIC DNA]</scope>
    <source>
        <strain evidence="2 3">AS2.23</strain>
    </source>
</reference>
<organism evidence="2 3">
    <name type="scientific">Kineococcus radiotolerans</name>
    <dbReference type="NCBI Taxonomy" id="131568"/>
    <lineage>
        <taxon>Bacteria</taxon>
        <taxon>Bacillati</taxon>
        <taxon>Actinomycetota</taxon>
        <taxon>Actinomycetes</taxon>
        <taxon>Kineosporiales</taxon>
        <taxon>Kineosporiaceae</taxon>
        <taxon>Kineococcus</taxon>
    </lineage>
</organism>
<keyword evidence="1" id="KW-1133">Transmembrane helix</keyword>
<comment type="caution">
    <text evidence="2">The sequence shown here is derived from an EMBL/GenBank/DDBJ whole genome shotgun (WGS) entry which is preliminary data.</text>
</comment>
<evidence type="ECO:0000313" key="3">
    <source>
        <dbReference type="Proteomes" id="UP000533269"/>
    </source>
</evidence>
<dbReference type="RefSeq" id="WP_041292094.1">
    <property type="nucleotide sequence ID" value="NZ_JACHVY010000003.1"/>
</dbReference>
<feature type="transmembrane region" description="Helical" evidence="1">
    <location>
        <begin position="51"/>
        <end position="71"/>
    </location>
</feature>
<sequence length="106" mass="10133">MPAIPSPVLIAPAVLGGYAIGRRTGNRKLAGVALAAGLGAALPRWAGGSPALAAALAAGTVGLVGLSHPLSRRLGPWPAVLTTTAAAAVLAGIGDGLARRAGSARA</sequence>
<protein>
    <submittedName>
        <fullName evidence="2">Uncharacterized protein</fullName>
    </submittedName>
</protein>
<gene>
    <name evidence="2" type="ORF">FHR75_003208</name>
</gene>
<keyword evidence="1" id="KW-0472">Membrane</keyword>
<feature type="transmembrane region" description="Helical" evidence="1">
    <location>
        <begin position="77"/>
        <end position="98"/>
    </location>
</feature>
<dbReference type="AlphaFoldDB" id="A0A7W4TNZ0"/>
<evidence type="ECO:0000256" key="1">
    <source>
        <dbReference type="SAM" id="Phobius"/>
    </source>
</evidence>
<dbReference type="EMBL" id="JACHVY010000003">
    <property type="protein sequence ID" value="MBB2902377.1"/>
    <property type="molecule type" value="Genomic_DNA"/>
</dbReference>
<name>A0A7W4TNZ0_KINRA</name>